<dbReference type="Proteomes" id="UP000484164">
    <property type="component" value="Unassembled WGS sequence"/>
</dbReference>
<protein>
    <submittedName>
        <fullName evidence="1">Uncharacterized protein</fullName>
    </submittedName>
</protein>
<proteinExistence type="predicted"/>
<evidence type="ECO:0000313" key="2">
    <source>
        <dbReference type="Proteomes" id="UP000484164"/>
    </source>
</evidence>
<dbReference type="AlphaFoldDB" id="A0A6L3ZIQ3"/>
<gene>
    <name evidence="1" type="ORF">F8C82_05105</name>
</gene>
<reference evidence="1 2" key="1">
    <citation type="submission" date="2019-10" db="EMBL/GenBank/DDBJ databases">
        <title>Genome sequence of Phaeocystidibacter marisrubri JCM30614 (type strain).</title>
        <authorList>
            <person name="Bowman J.P."/>
        </authorList>
    </citation>
    <scope>NUCLEOTIDE SEQUENCE [LARGE SCALE GENOMIC DNA]</scope>
    <source>
        <strain evidence="1 2">JCM 30614</strain>
    </source>
</reference>
<dbReference type="EMBL" id="WBVQ01000001">
    <property type="protein sequence ID" value="KAB2817784.1"/>
    <property type="molecule type" value="Genomic_DNA"/>
</dbReference>
<sequence>MSRINSWISDASVDWEDPTLCSEEALLKLRAPVLCEFCVESCIQLPEELRGPFLDFLDLLELESWTYKDVFHFRVVVLRILQLLESIYQNGYSSGVDLASWYMIAAFADSWNDKMQDVIQLWKGKRSFLMN</sequence>
<dbReference type="RefSeq" id="WP_151692472.1">
    <property type="nucleotide sequence ID" value="NZ_BMGX01000002.1"/>
</dbReference>
<evidence type="ECO:0000313" key="1">
    <source>
        <dbReference type="EMBL" id="KAB2817784.1"/>
    </source>
</evidence>
<dbReference type="OrthoDB" id="9849386at2"/>
<comment type="caution">
    <text evidence="1">The sequence shown here is derived from an EMBL/GenBank/DDBJ whole genome shotgun (WGS) entry which is preliminary data.</text>
</comment>
<accession>A0A6L3ZIQ3</accession>
<organism evidence="1 2">
    <name type="scientific">Phaeocystidibacter marisrubri</name>
    <dbReference type="NCBI Taxonomy" id="1577780"/>
    <lineage>
        <taxon>Bacteria</taxon>
        <taxon>Pseudomonadati</taxon>
        <taxon>Bacteroidota</taxon>
        <taxon>Flavobacteriia</taxon>
        <taxon>Flavobacteriales</taxon>
        <taxon>Phaeocystidibacteraceae</taxon>
        <taxon>Phaeocystidibacter</taxon>
    </lineage>
</organism>
<name>A0A6L3ZIQ3_9FLAO</name>
<keyword evidence="2" id="KW-1185">Reference proteome</keyword>